<dbReference type="Pfam" id="PF01266">
    <property type="entry name" value="DAO"/>
    <property type="match status" value="1"/>
</dbReference>
<dbReference type="GO" id="GO:0050660">
    <property type="term" value="F:flavin adenine dinucleotide binding"/>
    <property type="evidence" value="ECO:0007669"/>
    <property type="project" value="InterPro"/>
</dbReference>
<comment type="cofactor">
    <cofactor evidence="1">
        <name>FAD</name>
        <dbReference type="ChEBI" id="CHEBI:57692"/>
    </cofactor>
</comment>
<proteinExistence type="inferred from homology"/>
<dbReference type="SUPFAM" id="SSF51905">
    <property type="entry name" value="FAD/NAD(P)-binding domain"/>
    <property type="match status" value="1"/>
</dbReference>
<keyword evidence="4" id="KW-0274">FAD</keyword>
<keyword evidence="5" id="KW-0560">Oxidoreductase</keyword>
<dbReference type="PANTHER" id="PTHR10961:SF46">
    <property type="entry name" value="PEROXISOMAL SARCOSINE OXIDASE"/>
    <property type="match status" value="1"/>
</dbReference>
<dbReference type="EMBL" id="CP138586">
    <property type="protein sequence ID" value="WPH02101.1"/>
    <property type="molecule type" value="Genomic_DNA"/>
</dbReference>
<dbReference type="AlphaFoldDB" id="A0AAQ3RAJ1"/>
<keyword evidence="8" id="KW-1185">Reference proteome</keyword>
<dbReference type="GO" id="GO:0004657">
    <property type="term" value="F:proline dehydrogenase activity"/>
    <property type="evidence" value="ECO:0007669"/>
    <property type="project" value="TreeGrafter"/>
</dbReference>
<dbReference type="InterPro" id="IPR006076">
    <property type="entry name" value="FAD-dep_OxRdtase"/>
</dbReference>
<gene>
    <name evidence="7" type="ORF">R9X50_00495600</name>
</gene>
<evidence type="ECO:0000259" key="6">
    <source>
        <dbReference type="Pfam" id="PF01266"/>
    </source>
</evidence>
<evidence type="ECO:0000313" key="7">
    <source>
        <dbReference type="EMBL" id="WPH02101.1"/>
    </source>
</evidence>
<sequence>MFTFNHPPSSILIVGSGVFGLSTAKALAENPTLHKTQITLLERFDFPAPDGSSIDSSRIVRPDYADGAYASLMIEAHRHWRGDLGKQGRYTESGLCIVTSEESFDDSAQGARTYMEKALENVKARLGLSCGRREDGGQLESLHDPDDVQRIMGSMGGDCGKRGYVNWTSGWADAEAGVRYVREQVEKTNRINFRTAEVKRLQFGPDRVEGVELSSGEILTADLVVLATGAWTPRLVDLRGVASATGQAVAYIDITPDEQLRLGSNPTLICESNGMFIIQPRNNLLKVARHGYGYANFVTFPHPEKPLESGEQITASLPRTKCNDETLQLPAEGIKACREYLATTNPSLAQRPFKETKICWYTDTPSGNWLIDYHPKYKNLFLATGGSGHGYKFLPVIGSRIVDVIFAHDRDALGGELRHKWQWPEMRSKEDHIWTDDWRGGRKGMVLDEELAKTL</sequence>
<dbReference type="GO" id="GO:0050031">
    <property type="term" value="F:L-pipecolate oxidase activity"/>
    <property type="evidence" value="ECO:0007669"/>
    <property type="project" value="TreeGrafter"/>
</dbReference>
<dbReference type="GO" id="GO:0008115">
    <property type="term" value="F:sarcosine oxidase activity"/>
    <property type="evidence" value="ECO:0007669"/>
    <property type="project" value="TreeGrafter"/>
</dbReference>
<evidence type="ECO:0000256" key="4">
    <source>
        <dbReference type="ARBA" id="ARBA00022827"/>
    </source>
</evidence>
<organism evidence="7 8">
    <name type="scientific">Acrodontium crateriforme</name>
    <dbReference type="NCBI Taxonomy" id="150365"/>
    <lineage>
        <taxon>Eukaryota</taxon>
        <taxon>Fungi</taxon>
        <taxon>Dikarya</taxon>
        <taxon>Ascomycota</taxon>
        <taxon>Pezizomycotina</taxon>
        <taxon>Dothideomycetes</taxon>
        <taxon>Dothideomycetidae</taxon>
        <taxon>Mycosphaerellales</taxon>
        <taxon>Teratosphaeriaceae</taxon>
        <taxon>Acrodontium</taxon>
    </lineage>
</organism>
<protein>
    <recommendedName>
        <fullName evidence="6">FAD dependent oxidoreductase domain-containing protein</fullName>
    </recommendedName>
</protein>
<evidence type="ECO:0000313" key="8">
    <source>
        <dbReference type="Proteomes" id="UP001303373"/>
    </source>
</evidence>
<name>A0AAQ3RAJ1_9PEZI</name>
<dbReference type="PANTHER" id="PTHR10961">
    <property type="entry name" value="PEROXISOMAL SARCOSINE OXIDASE"/>
    <property type="match status" value="1"/>
</dbReference>
<dbReference type="Proteomes" id="UP001303373">
    <property type="component" value="Chromosome 7"/>
</dbReference>
<comment type="similarity">
    <text evidence="2">Belongs to the MSOX/MTOX family.</text>
</comment>
<evidence type="ECO:0000256" key="3">
    <source>
        <dbReference type="ARBA" id="ARBA00022630"/>
    </source>
</evidence>
<feature type="domain" description="FAD dependent oxidoreductase" evidence="6">
    <location>
        <begin position="11"/>
        <end position="402"/>
    </location>
</feature>
<reference evidence="7 8" key="1">
    <citation type="submission" date="2023-11" db="EMBL/GenBank/DDBJ databases">
        <title>An acidophilic fungus is an integral part of prey digestion in a carnivorous sundew plant.</title>
        <authorList>
            <person name="Tsai I.J."/>
        </authorList>
    </citation>
    <scope>NUCLEOTIDE SEQUENCE [LARGE SCALE GENOMIC DNA]</scope>
    <source>
        <strain evidence="7">169a</strain>
    </source>
</reference>
<evidence type="ECO:0000256" key="2">
    <source>
        <dbReference type="ARBA" id="ARBA00010989"/>
    </source>
</evidence>
<keyword evidence="3" id="KW-0285">Flavoprotein</keyword>
<dbReference type="Gene3D" id="3.50.50.60">
    <property type="entry name" value="FAD/NAD(P)-binding domain"/>
    <property type="match status" value="1"/>
</dbReference>
<dbReference type="InterPro" id="IPR036188">
    <property type="entry name" value="FAD/NAD-bd_sf"/>
</dbReference>
<evidence type="ECO:0000256" key="5">
    <source>
        <dbReference type="ARBA" id="ARBA00023002"/>
    </source>
</evidence>
<evidence type="ECO:0000256" key="1">
    <source>
        <dbReference type="ARBA" id="ARBA00001974"/>
    </source>
</evidence>
<dbReference type="InterPro" id="IPR045170">
    <property type="entry name" value="MTOX"/>
</dbReference>
<dbReference type="Gene3D" id="3.30.9.10">
    <property type="entry name" value="D-Amino Acid Oxidase, subunit A, domain 2"/>
    <property type="match status" value="1"/>
</dbReference>
<accession>A0AAQ3RAJ1</accession>